<reference evidence="1" key="1">
    <citation type="submission" date="2022-07" db="EMBL/GenBank/DDBJ databases">
        <title>Complete genome of MD9.</title>
        <authorList>
            <person name="Cao G."/>
        </authorList>
    </citation>
    <scope>NUCLEOTIDE SEQUENCE</scope>
    <source>
        <strain evidence="1">MD9</strain>
    </source>
</reference>
<organism evidence="1 2">
    <name type="scientific">Pseudomonas asiatica</name>
    <dbReference type="NCBI Taxonomy" id="2219225"/>
    <lineage>
        <taxon>Bacteria</taxon>
        <taxon>Pseudomonadati</taxon>
        <taxon>Pseudomonadota</taxon>
        <taxon>Gammaproteobacteria</taxon>
        <taxon>Pseudomonadales</taxon>
        <taxon>Pseudomonadaceae</taxon>
        <taxon>Pseudomonas</taxon>
    </lineage>
</organism>
<dbReference type="RefSeq" id="WP_223255136.1">
    <property type="nucleotide sequence ID" value="NZ_CP101700.1"/>
</dbReference>
<dbReference type="AlphaFoldDB" id="A0AAJ5IS19"/>
<dbReference type="Proteomes" id="UP001058744">
    <property type="component" value="Chromosome"/>
</dbReference>
<accession>A0AAJ5IS19</accession>
<sequence>MFAEKLSPLILNHPDEAEGLRRLASFIQGYESQGGEALPRIRLNPNRMFDIMQAGTSAHLAILINILVTGRIIKRFLIVRCPSGEGLSFQSYGDIPEIVRDPGMDTEFEVLAANVEPTYRLVLD</sequence>
<name>A0AAJ5IS19_9PSED</name>
<proteinExistence type="predicted"/>
<evidence type="ECO:0000313" key="1">
    <source>
        <dbReference type="EMBL" id="UUC21708.1"/>
    </source>
</evidence>
<protein>
    <submittedName>
        <fullName evidence="1">Uncharacterized protein</fullName>
    </submittedName>
</protein>
<dbReference type="EMBL" id="CP101700">
    <property type="protein sequence ID" value="UUC21708.1"/>
    <property type="molecule type" value="Genomic_DNA"/>
</dbReference>
<evidence type="ECO:0000313" key="2">
    <source>
        <dbReference type="Proteomes" id="UP001058744"/>
    </source>
</evidence>
<gene>
    <name evidence="1" type="ORF">NOV18_26495</name>
</gene>